<sequence length="316" mass="36050">MADSSDERSPYLVVTGWIVLLLLYIAQVVLLVLFLTEHEDSDYGWYYVMFIVAPILTVVFLYRHWETNGYADKDKEIRLVWAIWGTYIVPFVVTVATIFITVAKELTKKRTLGVNALKTTLCITPGLLILFLQLAISPSYRKPVLSLSIVAALNIFDGIEMLETFLMQNERLLDLDSATEGVKEFWMQNGGYFNFSSANGTEILKTFLLKEDKHFDLNSETEWCIIVFACLCFLLSSFGLARNQFEGEGNVKERTKTSIAFSFFEIIFINLPFLGIRAYIWEKHKYEAAVFIAKNIVSFVVGAVEFGILIKIKLSE</sequence>
<dbReference type="PANTHER" id="PTHR47399">
    <property type="entry name" value="TRANSMEMBRANE PROTEIN 121B"/>
    <property type="match status" value="1"/>
</dbReference>
<dbReference type="AlphaFoldDB" id="A0A7D9JW21"/>
<evidence type="ECO:0000256" key="1">
    <source>
        <dbReference type="ARBA" id="ARBA00007711"/>
    </source>
</evidence>
<dbReference type="Pfam" id="PF14997">
    <property type="entry name" value="CECR6_TMEM121"/>
    <property type="match status" value="2"/>
</dbReference>
<organism evidence="2 3">
    <name type="scientific">Paramuricea clavata</name>
    <name type="common">Red gorgonian</name>
    <name type="synonym">Violescent sea-whip</name>
    <dbReference type="NCBI Taxonomy" id="317549"/>
    <lineage>
        <taxon>Eukaryota</taxon>
        <taxon>Metazoa</taxon>
        <taxon>Cnidaria</taxon>
        <taxon>Anthozoa</taxon>
        <taxon>Octocorallia</taxon>
        <taxon>Malacalcyonacea</taxon>
        <taxon>Plexauridae</taxon>
        <taxon>Paramuricea</taxon>
    </lineage>
</organism>
<dbReference type="InterPro" id="IPR032776">
    <property type="entry name" value="CECR6/TMEM121"/>
</dbReference>
<evidence type="ECO:0000313" key="2">
    <source>
        <dbReference type="EMBL" id="CAB4036932.1"/>
    </source>
</evidence>
<dbReference type="OrthoDB" id="5986524at2759"/>
<proteinExistence type="inferred from homology"/>
<evidence type="ECO:0000313" key="3">
    <source>
        <dbReference type="Proteomes" id="UP001152795"/>
    </source>
</evidence>
<gene>
    <name evidence="2" type="ORF">PACLA_8A028752</name>
</gene>
<dbReference type="Proteomes" id="UP001152795">
    <property type="component" value="Unassembled WGS sequence"/>
</dbReference>
<dbReference type="EMBL" id="CACRXK020022566">
    <property type="protein sequence ID" value="CAB4036932.1"/>
    <property type="molecule type" value="Genomic_DNA"/>
</dbReference>
<dbReference type="InterPro" id="IPR026624">
    <property type="entry name" value="CECR6"/>
</dbReference>
<protein>
    <submittedName>
        <fullName evidence="2">Uncharacterized protein</fullName>
    </submittedName>
</protein>
<comment type="caution">
    <text evidence="2">The sequence shown here is derived from an EMBL/GenBank/DDBJ whole genome shotgun (WGS) entry which is preliminary data.</text>
</comment>
<accession>A0A7D9JW21</accession>
<keyword evidence="3" id="KW-1185">Reference proteome</keyword>
<comment type="similarity">
    <text evidence="1">Belongs to the TMEM121 family.</text>
</comment>
<reference evidence="2" key="1">
    <citation type="submission" date="2020-04" db="EMBL/GenBank/DDBJ databases">
        <authorList>
            <person name="Alioto T."/>
            <person name="Alioto T."/>
            <person name="Gomez Garrido J."/>
        </authorList>
    </citation>
    <scope>NUCLEOTIDE SEQUENCE</scope>
    <source>
        <strain evidence="2">A484AB</strain>
    </source>
</reference>
<dbReference type="PANTHER" id="PTHR47399:SF1">
    <property type="entry name" value="TRANSMEMBRANE PROTEIN 121B"/>
    <property type="match status" value="1"/>
</dbReference>
<name>A0A7D9JW21_PARCT</name>